<dbReference type="Proteomes" id="UP000009168">
    <property type="component" value="Unassembled WGS sequence"/>
</dbReference>
<gene>
    <name evidence="4" type="ORF">TTHERM_00390110</name>
</gene>
<sequence>MEAKSQTQKSKYYEQGIEVEAQILEKVCGFIYNVDIMSFSQKIVSNQQLVNIHTIKCGNYEQPSIVLLHGYGGSSMGYYKIIKKLSKNYKVFAFDWPGMGLSDRWNFQLEQNNPTQVIEFFVDILEKWRIACGIENFTVVAHSFGGYIASHYYFQYPERINQVFLLSPMGGTKKQLNDQNVEQTKEFLEKTEEEQQEIEEEEQDNGILNYIANYLSSSAKQNRYTPQSVLDKWYIPKNYILKTVVNKSLKNESNENKLLFVKYFQSIFNLPSCDDSYIHDLVDYPSLDPQISLEELFSSNEYINRPHYMKKDFYILYGDNDFMDSQGCENLFNQNILSGYVLYLHDSSHGVMIDAPNQVLSIINKPKKCYVYPYVDPIIFQKFDNEEEILLNEQNLVEICLNEQIVDEPSIDEQKILNKIR</sequence>
<dbReference type="KEGG" id="tet:TTHERM_00390110"/>
<feature type="domain" description="AB hydrolase-1" evidence="3">
    <location>
        <begin position="63"/>
        <end position="325"/>
    </location>
</feature>
<dbReference type="PRINTS" id="PR00111">
    <property type="entry name" value="ABHYDROLASE"/>
</dbReference>
<evidence type="ECO:0000259" key="3">
    <source>
        <dbReference type="Pfam" id="PF00561"/>
    </source>
</evidence>
<dbReference type="PANTHER" id="PTHR42886:SF29">
    <property type="entry name" value="PUMMELIG, ISOFORM A"/>
    <property type="match status" value="1"/>
</dbReference>
<keyword evidence="2" id="KW-0175">Coiled coil</keyword>
<dbReference type="SUPFAM" id="SSF53474">
    <property type="entry name" value="alpha/beta-Hydrolases"/>
    <property type="match status" value="1"/>
</dbReference>
<dbReference type="eggNOG" id="KOG4409">
    <property type="taxonomic scope" value="Eukaryota"/>
</dbReference>
<dbReference type="OrthoDB" id="430332at2759"/>
<evidence type="ECO:0000313" key="4">
    <source>
        <dbReference type="EMBL" id="EAR99171.1"/>
    </source>
</evidence>
<feature type="coiled-coil region" evidence="2">
    <location>
        <begin position="173"/>
        <end position="205"/>
    </location>
</feature>
<evidence type="ECO:0000256" key="1">
    <source>
        <dbReference type="ARBA" id="ARBA00038097"/>
    </source>
</evidence>
<keyword evidence="5" id="KW-1185">Reference proteome</keyword>
<accession>Q23R77</accession>
<dbReference type="GO" id="GO:0006654">
    <property type="term" value="P:phosphatidic acid biosynthetic process"/>
    <property type="evidence" value="ECO:0007669"/>
    <property type="project" value="TreeGrafter"/>
</dbReference>
<reference evidence="5" key="1">
    <citation type="journal article" date="2006" name="PLoS Biol.">
        <title>Macronuclear genome sequence of the ciliate Tetrahymena thermophila, a model eukaryote.</title>
        <authorList>
            <person name="Eisen J.A."/>
            <person name="Coyne R.S."/>
            <person name="Wu M."/>
            <person name="Wu D."/>
            <person name="Thiagarajan M."/>
            <person name="Wortman J.R."/>
            <person name="Badger J.H."/>
            <person name="Ren Q."/>
            <person name="Amedeo P."/>
            <person name="Jones K.M."/>
            <person name="Tallon L.J."/>
            <person name="Delcher A.L."/>
            <person name="Salzberg S.L."/>
            <person name="Silva J.C."/>
            <person name="Haas B.J."/>
            <person name="Majoros W.H."/>
            <person name="Farzad M."/>
            <person name="Carlton J.M."/>
            <person name="Smith R.K. Jr."/>
            <person name="Garg J."/>
            <person name="Pearlman R.E."/>
            <person name="Karrer K.M."/>
            <person name="Sun L."/>
            <person name="Manning G."/>
            <person name="Elde N.C."/>
            <person name="Turkewitz A.P."/>
            <person name="Asai D.J."/>
            <person name="Wilkes D.E."/>
            <person name="Wang Y."/>
            <person name="Cai H."/>
            <person name="Collins K."/>
            <person name="Stewart B.A."/>
            <person name="Lee S.R."/>
            <person name="Wilamowska K."/>
            <person name="Weinberg Z."/>
            <person name="Ruzzo W.L."/>
            <person name="Wloga D."/>
            <person name="Gaertig J."/>
            <person name="Frankel J."/>
            <person name="Tsao C.-C."/>
            <person name="Gorovsky M.A."/>
            <person name="Keeling P.J."/>
            <person name="Waller R.F."/>
            <person name="Patron N.J."/>
            <person name="Cherry J.M."/>
            <person name="Stover N.A."/>
            <person name="Krieger C.J."/>
            <person name="del Toro C."/>
            <person name="Ryder H.F."/>
            <person name="Williamson S.C."/>
            <person name="Barbeau R.A."/>
            <person name="Hamilton E.P."/>
            <person name="Orias E."/>
        </authorList>
    </citation>
    <scope>NUCLEOTIDE SEQUENCE [LARGE SCALE GENOMIC DNA]</scope>
    <source>
        <strain evidence="5">SB210</strain>
    </source>
</reference>
<dbReference type="ESTHER" id="tetts-q23r77">
    <property type="family name" value="CGI-58_ABHD5_ABHD4"/>
</dbReference>
<dbReference type="HOGENOM" id="CLU_017361_2_2_1"/>
<protein>
    <submittedName>
        <fullName evidence="4">Alpha/beta fold hydrolase</fullName>
    </submittedName>
</protein>
<dbReference type="GO" id="GO:0052689">
    <property type="term" value="F:carboxylic ester hydrolase activity"/>
    <property type="evidence" value="ECO:0007669"/>
    <property type="project" value="TreeGrafter"/>
</dbReference>
<dbReference type="EMBL" id="GG662644">
    <property type="protein sequence ID" value="EAR99171.1"/>
    <property type="molecule type" value="Genomic_DNA"/>
</dbReference>
<dbReference type="InterPro" id="IPR000073">
    <property type="entry name" value="AB_hydrolase_1"/>
</dbReference>
<comment type="similarity">
    <text evidence="1">Belongs to the peptidase S33 family. ABHD4/ABHD5 subfamily.</text>
</comment>
<keyword evidence="4" id="KW-0378">Hydrolase</keyword>
<dbReference type="Gene3D" id="3.40.50.1820">
    <property type="entry name" value="alpha/beta hydrolase"/>
    <property type="match status" value="1"/>
</dbReference>
<proteinExistence type="inferred from homology"/>
<organism evidence="4 5">
    <name type="scientific">Tetrahymena thermophila (strain SB210)</name>
    <dbReference type="NCBI Taxonomy" id="312017"/>
    <lineage>
        <taxon>Eukaryota</taxon>
        <taxon>Sar</taxon>
        <taxon>Alveolata</taxon>
        <taxon>Ciliophora</taxon>
        <taxon>Intramacronucleata</taxon>
        <taxon>Oligohymenophorea</taxon>
        <taxon>Hymenostomatida</taxon>
        <taxon>Tetrahymenina</taxon>
        <taxon>Tetrahymenidae</taxon>
        <taxon>Tetrahymena</taxon>
    </lineage>
</organism>
<dbReference type="InterPro" id="IPR029058">
    <property type="entry name" value="AB_hydrolase_fold"/>
</dbReference>
<dbReference type="PANTHER" id="PTHR42886">
    <property type="entry name" value="RE40534P-RELATED"/>
    <property type="match status" value="1"/>
</dbReference>
<evidence type="ECO:0000313" key="5">
    <source>
        <dbReference type="Proteomes" id="UP000009168"/>
    </source>
</evidence>
<dbReference type="RefSeq" id="XP_001019416.1">
    <property type="nucleotide sequence ID" value="XM_001019416.1"/>
</dbReference>
<dbReference type="GeneID" id="7834839"/>
<dbReference type="AlphaFoldDB" id="Q23R77"/>
<dbReference type="GO" id="GO:0055088">
    <property type="term" value="P:lipid homeostasis"/>
    <property type="evidence" value="ECO:0007669"/>
    <property type="project" value="TreeGrafter"/>
</dbReference>
<name>Q23R77_TETTS</name>
<dbReference type="STRING" id="312017.Q23R77"/>
<dbReference type="Pfam" id="PF00561">
    <property type="entry name" value="Abhydrolase_1"/>
    <property type="match status" value="1"/>
</dbReference>
<dbReference type="GO" id="GO:0042171">
    <property type="term" value="F:lysophosphatidic acid acyltransferase activity"/>
    <property type="evidence" value="ECO:0007669"/>
    <property type="project" value="TreeGrafter"/>
</dbReference>
<evidence type="ECO:0000256" key="2">
    <source>
        <dbReference type="SAM" id="Coils"/>
    </source>
</evidence>
<dbReference type="InParanoid" id="Q23R77"/>